<dbReference type="OrthoDB" id="418131at2759"/>
<dbReference type="HOGENOM" id="CLU_099097_1_0_1"/>
<dbReference type="InParanoid" id="A0A0D2A9T6"/>
<dbReference type="EMBL" id="KN847545">
    <property type="protein sequence ID" value="KIW03370.1"/>
    <property type="molecule type" value="Genomic_DNA"/>
</dbReference>
<gene>
    <name evidence="3" type="ORF">PV09_05578</name>
</gene>
<dbReference type="RefSeq" id="XP_016213239.1">
    <property type="nucleotide sequence ID" value="XM_016359100.1"/>
</dbReference>
<evidence type="ECO:0000313" key="3">
    <source>
        <dbReference type="EMBL" id="KIW03370.1"/>
    </source>
</evidence>
<dbReference type="GeneID" id="27313551"/>
<sequence>MSADPPLLLLNSTLLSLDRRHCRVSIMASDGNTTKTPRNIITYHCICTHLLLASTQPLATLPTRSSLDKSSILRLPPASHAEELSEYAVLLGTTLDRAPVIIRGDQGFEKRYLQKCGRCNLTVGYQLDKAQYEGMDEKGRRDDVVYLLPGGLLTTEEMSSGKDVGPSLAIDG</sequence>
<organism evidence="3 4">
    <name type="scientific">Verruconis gallopava</name>
    <dbReference type="NCBI Taxonomy" id="253628"/>
    <lineage>
        <taxon>Eukaryota</taxon>
        <taxon>Fungi</taxon>
        <taxon>Dikarya</taxon>
        <taxon>Ascomycota</taxon>
        <taxon>Pezizomycotina</taxon>
        <taxon>Dothideomycetes</taxon>
        <taxon>Pleosporomycetidae</taxon>
        <taxon>Venturiales</taxon>
        <taxon>Sympoventuriaceae</taxon>
        <taxon>Verruconis</taxon>
    </lineage>
</organism>
<proteinExistence type="inferred from homology"/>
<evidence type="ECO:0000313" key="4">
    <source>
        <dbReference type="Proteomes" id="UP000053259"/>
    </source>
</evidence>
<dbReference type="InterPro" id="IPR029704">
    <property type="entry name" value="STEEP-like"/>
</dbReference>
<dbReference type="Proteomes" id="UP000053259">
    <property type="component" value="Unassembled WGS sequence"/>
</dbReference>
<dbReference type="InterPro" id="IPR057965">
    <property type="entry name" value="STEEP1_dom"/>
</dbReference>
<dbReference type="GO" id="GO:0006888">
    <property type="term" value="P:endoplasmic reticulum to Golgi vesicle-mediated transport"/>
    <property type="evidence" value="ECO:0007669"/>
    <property type="project" value="TreeGrafter"/>
</dbReference>
<dbReference type="GO" id="GO:0090158">
    <property type="term" value="P:endoplasmic reticulum membrane organization"/>
    <property type="evidence" value="ECO:0007669"/>
    <property type="project" value="TreeGrafter"/>
</dbReference>
<dbReference type="STRING" id="253628.A0A0D2A9T6"/>
<comment type="similarity">
    <text evidence="1">Belongs to the STEEP1 family.</text>
</comment>
<protein>
    <recommendedName>
        <fullName evidence="2">STEEP1 domain-containing protein</fullName>
    </recommendedName>
</protein>
<evidence type="ECO:0000259" key="2">
    <source>
        <dbReference type="Pfam" id="PF25809"/>
    </source>
</evidence>
<dbReference type="PANTHER" id="PTHR46355:SF1">
    <property type="entry name" value="STING ER EXIT PROTEIN"/>
    <property type="match status" value="1"/>
</dbReference>
<dbReference type="GO" id="GO:0005737">
    <property type="term" value="C:cytoplasm"/>
    <property type="evidence" value="ECO:0007669"/>
    <property type="project" value="GOC"/>
</dbReference>
<dbReference type="VEuPathDB" id="FungiDB:PV09_05578"/>
<dbReference type="PANTHER" id="PTHR46355">
    <property type="entry name" value="UPF0428 PROTEIN CXORF56"/>
    <property type="match status" value="1"/>
</dbReference>
<feature type="domain" description="STEEP1" evidence="2">
    <location>
        <begin position="38"/>
        <end position="160"/>
    </location>
</feature>
<name>A0A0D2A9T6_9PEZI</name>
<dbReference type="Pfam" id="PF25809">
    <property type="entry name" value="STEEP1"/>
    <property type="match status" value="1"/>
</dbReference>
<dbReference type="AlphaFoldDB" id="A0A0D2A9T6"/>
<accession>A0A0D2A9T6</accession>
<evidence type="ECO:0000256" key="1">
    <source>
        <dbReference type="ARBA" id="ARBA00024205"/>
    </source>
</evidence>
<keyword evidence="4" id="KW-1185">Reference proteome</keyword>
<reference evidence="3 4" key="1">
    <citation type="submission" date="2015-01" db="EMBL/GenBank/DDBJ databases">
        <title>The Genome Sequence of Ochroconis gallopava CBS43764.</title>
        <authorList>
            <consortium name="The Broad Institute Genomics Platform"/>
            <person name="Cuomo C."/>
            <person name="de Hoog S."/>
            <person name="Gorbushina A."/>
            <person name="Stielow B."/>
            <person name="Teixiera M."/>
            <person name="Abouelleil A."/>
            <person name="Chapman S.B."/>
            <person name="Priest M."/>
            <person name="Young S.K."/>
            <person name="Wortman J."/>
            <person name="Nusbaum C."/>
            <person name="Birren B."/>
        </authorList>
    </citation>
    <scope>NUCLEOTIDE SEQUENCE [LARGE SCALE GENOMIC DNA]</scope>
    <source>
        <strain evidence="3 4">CBS 43764</strain>
    </source>
</reference>